<keyword evidence="1" id="KW-1133">Transmembrane helix</keyword>
<sequence length="117" mass="14267">MILIGLYKKYWQPILVFSILIGLLYLSKRYDESREKIVLTAKISDIQRDFNLNYYYRYKFRYKNKFYYSSKYDDDANEEYIGECFEVLVYIDNPNRSELLIENRVDCALYKKTLLSD</sequence>
<evidence type="ECO:0000313" key="3">
    <source>
        <dbReference type="Proteomes" id="UP000830454"/>
    </source>
</evidence>
<evidence type="ECO:0000256" key="1">
    <source>
        <dbReference type="SAM" id="Phobius"/>
    </source>
</evidence>
<dbReference type="Proteomes" id="UP000830454">
    <property type="component" value="Chromosome"/>
</dbReference>
<keyword evidence="3" id="KW-1185">Reference proteome</keyword>
<evidence type="ECO:0008006" key="4">
    <source>
        <dbReference type="Google" id="ProtNLM"/>
    </source>
</evidence>
<protein>
    <recommendedName>
        <fullName evidence="4">DUF3592 domain-containing protein</fullName>
    </recommendedName>
</protein>
<gene>
    <name evidence="2" type="ORF">LXD69_04315</name>
</gene>
<reference evidence="2" key="2">
    <citation type="submission" date="2022-04" db="EMBL/GenBank/DDBJ databases">
        <title>Complete Genome Sequence of Flavobacterium sediminilitoris YSM-43, Isolated from a Tidal Sediment.</title>
        <authorList>
            <person name="Lee P.A."/>
        </authorList>
    </citation>
    <scope>NUCLEOTIDE SEQUENCE</scope>
    <source>
        <strain evidence="2">YSM-43</strain>
    </source>
</reference>
<dbReference type="RefSeq" id="WP_246917786.1">
    <property type="nucleotide sequence ID" value="NZ_CP090145.1"/>
</dbReference>
<evidence type="ECO:0000313" key="2">
    <source>
        <dbReference type="EMBL" id="UOX34733.1"/>
    </source>
</evidence>
<feature type="transmembrane region" description="Helical" evidence="1">
    <location>
        <begin position="6"/>
        <end position="26"/>
    </location>
</feature>
<name>A0ABY4HQ76_9FLAO</name>
<keyword evidence="1" id="KW-0812">Transmembrane</keyword>
<keyword evidence="1" id="KW-0472">Membrane</keyword>
<accession>A0ABY4HQ76</accession>
<organism evidence="2 3">
    <name type="scientific">Flavobacterium sediminilitoris</name>
    <dbReference type="NCBI Taxonomy" id="2024526"/>
    <lineage>
        <taxon>Bacteria</taxon>
        <taxon>Pseudomonadati</taxon>
        <taxon>Bacteroidota</taxon>
        <taxon>Flavobacteriia</taxon>
        <taxon>Flavobacteriales</taxon>
        <taxon>Flavobacteriaceae</taxon>
        <taxon>Flavobacterium</taxon>
    </lineage>
</organism>
<proteinExistence type="predicted"/>
<dbReference type="EMBL" id="CP090145">
    <property type="protein sequence ID" value="UOX34733.1"/>
    <property type="molecule type" value="Genomic_DNA"/>
</dbReference>
<reference evidence="2" key="1">
    <citation type="submission" date="2021-12" db="EMBL/GenBank/DDBJ databases">
        <authorList>
            <person name="Cha I.-T."/>
            <person name="Lee K.-E."/>
            <person name="Park S.-J."/>
        </authorList>
    </citation>
    <scope>NUCLEOTIDE SEQUENCE</scope>
    <source>
        <strain evidence="2">YSM-43</strain>
    </source>
</reference>